<keyword evidence="1" id="KW-0732">Signal</keyword>
<evidence type="ECO:0000313" key="2">
    <source>
        <dbReference type="EMBL" id="AOJ78872.1"/>
    </source>
</evidence>
<sequence>MYKVLISFALIAGLSGCYVAPPYGYAPAPAYGYAPAPAYYGYAPAYYAPPVSVGIGGHFRIR</sequence>
<evidence type="ECO:0008006" key="4">
    <source>
        <dbReference type="Google" id="ProtNLM"/>
    </source>
</evidence>
<protein>
    <recommendedName>
        <fullName evidence="4">Lipoprotein</fullName>
    </recommendedName>
</protein>
<feature type="chain" id="PRO_5008565214" description="Lipoprotein" evidence="1">
    <location>
        <begin position="21"/>
        <end position="62"/>
    </location>
</feature>
<dbReference type="EMBL" id="CP013422">
    <property type="protein sequence ID" value="AOJ78872.1"/>
    <property type="molecule type" value="Genomic_DNA"/>
</dbReference>
<feature type="signal peptide" evidence="1">
    <location>
        <begin position="1"/>
        <end position="20"/>
    </location>
</feature>
<dbReference type="Proteomes" id="UP000243680">
    <property type="component" value="Chromosome 2"/>
</dbReference>
<dbReference type="RefSeq" id="WP_069240530.1">
    <property type="nucleotide sequence ID" value="NZ_CP013422.1"/>
</dbReference>
<proteinExistence type="predicted"/>
<dbReference type="AlphaFoldDB" id="A0A1B4LNW5"/>
<name>A0A1B4LNW5_9BURK</name>
<organism evidence="2 3">
    <name type="scientific">Burkholderia ubonensis</name>
    <dbReference type="NCBI Taxonomy" id="101571"/>
    <lineage>
        <taxon>Bacteria</taxon>
        <taxon>Pseudomonadati</taxon>
        <taxon>Pseudomonadota</taxon>
        <taxon>Betaproteobacteria</taxon>
        <taxon>Burkholderiales</taxon>
        <taxon>Burkholderiaceae</taxon>
        <taxon>Burkholderia</taxon>
        <taxon>Burkholderia cepacia complex</taxon>
    </lineage>
</organism>
<gene>
    <name evidence="2" type="ORF">WJ35_28565</name>
</gene>
<reference evidence="2 3" key="1">
    <citation type="submission" date="2015-12" db="EMBL/GenBank/DDBJ databases">
        <title>Diversity of Burkholderia near neighbor genomes.</title>
        <authorList>
            <person name="Sahl J."/>
            <person name="Wagner D."/>
            <person name="Keim P."/>
        </authorList>
    </citation>
    <scope>NUCLEOTIDE SEQUENCE [LARGE SCALE GENOMIC DNA]</scope>
    <source>
        <strain evidence="2 3">MSMB0783</strain>
    </source>
</reference>
<accession>A0A1B4LNW5</accession>
<evidence type="ECO:0000313" key="3">
    <source>
        <dbReference type="Proteomes" id="UP000243680"/>
    </source>
</evidence>
<dbReference type="PROSITE" id="PS51257">
    <property type="entry name" value="PROKAR_LIPOPROTEIN"/>
    <property type="match status" value="1"/>
</dbReference>
<evidence type="ECO:0000256" key="1">
    <source>
        <dbReference type="SAM" id="SignalP"/>
    </source>
</evidence>